<dbReference type="AlphaFoldDB" id="A0A1Y1YG64"/>
<evidence type="ECO:0000313" key="2">
    <source>
        <dbReference type="Proteomes" id="UP000193498"/>
    </source>
</evidence>
<reference evidence="1 2" key="1">
    <citation type="submission" date="2016-07" db="EMBL/GenBank/DDBJ databases">
        <title>Pervasive Adenine N6-methylation of Active Genes in Fungi.</title>
        <authorList>
            <consortium name="DOE Joint Genome Institute"/>
            <person name="Mondo S.J."/>
            <person name="Dannebaum R.O."/>
            <person name="Kuo R.C."/>
            <person name="Labutti K."/>
            <person name="Haridas S."/>
            <person name="Kuo A."/>
            <person name="Salamov A."/>
            <person name="Ahrendt S.R."/>
            <person name="Lipzen A."/>
            <person name="Sullivan W."/>
            <person name="Andreopoulos W.B."/>
            <person name="Clum A."/>
            <person name="Lindquist E."/>
            <person name="Daum C."/>
            <person name="Ramamoorthy G.K."/>
            <person name="Gryganskyi A."/>
            <person name="Culley D."/>
            <person name="Magnuson J.K."/>
            <person name="James T.Y."/>
            <person name="O'Malley M.A."/>
            <person name="Stajich J.E."/>
            <person name="Spatafora J.W."/>
            <person name="Visel A."/>
            <person name="Grigoriev I.V."/>
        </authorList>
    </citation>
    <scope>NUCLEOTIDE SEQUENCE [LARGE SCALE GENOMIC DNA]</scope>
    <source>
        <strain evidence="1 2">CBS 931.73</strain>
    </source>
</reference>
<proteinExistence type="predicted"/>
<gene>
    <name evidence="1" type="ORF">K493DRAFT_18814</name>
</gene>
<sequence length="165" mass="19093">MNRFVLLRWIFECAELPRAESSALVYNQFILPALVSAKRSVEIFQVQPGRAQDIASIQDYPSPSLLQEYQLLKSGFERKTTEKVEVVLGSETQDGTQLFPAHSTPIEDLQTASQVEEHTRHTITPIKSTKRVVDNKEQEIARRRELQKRLIKEHDTPKKKRKRLL</sequence>
<dbReference type="Proteomes" id="UP000193498">
    <property type="component" value="Unassembled WGS sequence"/>
</dbReference>
<dbReference type="EMBL" id="MCFE01000150">
    <property type="protein sequence ID" value="ORX96614.1"/>
    <property type="molecule type" value="Genomic_DNA"/>
</dbReference>
<comment type="caution">
    <text evidence="1">The sequence shown here is derived from an EMBL/GenBank/DDBJ whole genome shotgun (WGS) entry which is preliminary data.</text>
</comment>
<organism evidence="1 2">
    <name type="scientific">Basidiobolus meristosporus CBS 931.73</name>
    <dbReference type="NCBI Taxonomy" id="1314790"/>
    <lineage>
        <taxon>Eukaryota</taxon>
        <taxon>Fungi</taxon>
        <taxon>Fungi incertae sedis</taxon>
        <taxon>Zoopagomycota</taxon>
        <taxon>Entomophthoromycotina</taxon>
        <taxon>Basidiobolomycetes</taxon>
        <taxon>Basidiobolales</taxon>
        <taxon>Basidiobolaceae</taxon>
        <taxon>Basidiobolus</taxon>
    </lineage>
</organism>
<accession>A0A1Y1YG64</accession>
<dbReference type="InParanoid" id="A0A1Y1YG64"/>
<protein>
    <submittedName>
        <fullName evidence="1">Uncharacterized protein</fullName>
    </submittedName>
</protein>
<evidence type="ECO:0000313" key="1">
    <source>
        <dbReference type="EMBL" id="ORX96614.1"/>
    </source>
</evidence>
<keyword evidence="2" id="KW-1185">Reference proteome</keyword>
<name>A0A1Y1YG64_9FUNG</name>